<dbReference type="Proteomes" id="UP000662814">
    <property type="component" value="Chromosome"/>
</dbReference>
<gene>
    <name evidence="4" type="ORF">HCR76_02185</name>
</gene>
<evidence type="ECO:0000313" key="4">
    <source>
        <dbReference type="EMBL" id="QPZ38933.1"/>
    </source>
</evidence>
<protein>
    <submittedName>
        <fullName evidence="4">PAS domain-containing protein</fullName>
    </submittedName>
</protein>
<dbReference type="PANTHER" id="PTHR35568">
    <property type="entry name" value="TRANSCRIPTIONAL REGULATOR DAUR"/>
    <property type="match status" value="1"/>
</dbReference>
<reference evidence="4 5" key="1">
    <citation type="submission" date="2020-12" db="EMBL/GenBank/DDBJ databases">
        <title>Microbacterium sp. HY060.</title>
        <authorList>
            <person name="Zhou J."/>
        </authorList>
    </citation>
    <scope>NUCLEOTIDE SEQUENCE [LARGE SCALE GENOMIC DNA]</scope>
    <source>
        <strain evidence="4 5">HY60</strain>
    </source>
</reference>
<proteinExistence type="predicted"/>
<dbReference type="InterPro" id="IPR039446">
    <property type="entry name" value="DauR-like"/>
</dbReference>
<feature type="domain" description="YheO-like" evidence="2">
    <location>
        <begin position="33"/>
        <end position="139"/>
    </location>
</feature>
<keyword evidence="5" id="KW-1185">Reference proteome</keyword>
<name>A0ABX6YJE9_9MICO</name>
<feature type="region of interest" description="Disordered" evidence="1">
    <location>
        <begin position="1"/>
        <end position="20"/>
    </location>
</feature>
<feature type="domain" description="Transcriptional regulator DauR-like HTH" evidence="3">
    <location>
        <begin position="187"/>
        <end position="246"/>
    </location>
</feature>
<dbReference type="EMBL" id="CP061169">
    <property type="protein sequence ID" value="QPZ38933.1"/>
    <property type="molecule type" value="Genomic_DNA"/>
</dbReference>
<sequence>MPTGDINEGRNQQHVEGLHNRRSIDGERLIAVFAGMVEPIGRSLPTTSEVVLHDLSLLPNSIVAIYGDVTGRRVGDPATDLLLEKVSNFSDDNMVGYETTLPDGRSIRSSTMVIRDVAGTAVAALCINSDLTVWNSAQQVIDAMLGIHEHGDRSSYNFRGLHTDSDAAASQPQTETFAHNVDELAAHLIHTALSAAGVPVELMHKRHKIEVVRDLKSRGMFLLRDAVDMVADELSVTRFTIYNYLNEIADDGDQSTGEHDVRKKKNEK</sequence>
<evidence type="ECO:0000259" key="2">
    <source>
        <dbReference type="Pfam" id="PF08348"/>
    </source>
</evidence>
<dbReference type="PANTHER" id="PTHR35568:SF1">
    <property type="entry name" value="TRANSCRIPTIONAL REGULATOR DAUR"/>
    <property type="match status" value="1"/>
</dbReference>
<dbReference type="RefSeq" id="WP_198248119.1">
    <property type="nucleotide sequence ID" value="NZ_CP061169.1"/>
</dbReference>
<evidence type="ECO:0000256" key="1">
    <source>
        <dbReference type="SAM" id="MobiDB-lite"/>
    </source>
</evidence>
<dbReference type="Pfam" id="PF13309">
    <property type="entry name" value="HTH_22"/>
    <property type="match status" value="1"/>
</dbReference>
<evidence type="ECO:0000259" key="3">
    <source>
        <dbReference type="Pfam" id="PF13309"/>
    </source>
</evidence>
<dbReference type="InterPro" id="IPR013559">
    <property type="entry name" value="YheO"/>
</dbReference>
<dbReference type="Pfam" id="PF08348">
    <property type="entry name" value="PAS_6"/>
    <property type="match status" value="1"/>
</dbReference>
<dbReference type="InterPro" id="IPR039445">
    <property type="entry name" value="DauR-like_HTH"/>
</dbReference>
<accession>A0ABX6YJE9</accession>
<evidence type="ECO:0000313" key="5">
    <source>
        <dbReference type="Proteomes" id="UP000662814"/>
    </source>
</evidence>
<feature type="compositionally biased region" description="Basic and acidic residues" evidence="1">
    <location>
        <begin position="7"/>
        <end position="20"/>
    </location>
</feature>
<organism evidence="4 5">
    <name type="scientific">Paramicrobacterium chengjingii</name>
    <dbReference type="NCBI Taxonomy" id="2769067"/>
    <lineage>
        <taxon>Bacteria</taxon>
        <taxon>Bacillati</taxon>
        <taxon>Actinomycetota</taxon>
        <taxon>Actinomycetes</taxon>
        <taxon>Micrococcales</taxon>
        <taxon>Microbacteriaceae</taxon>
        <taxon>Paramicrobacterium</taxon>
    </lineage>
</organism>